<protein>
    <submittedName>
        <fullName evidence="1">Uncharacterized protein</fullName>
    </submittedName>
</protein>
<dbReference type="PANTHER" id="PTHR42085:SF1">
    <property type="entry name" value="F-BOX DOMAIN-CONTAINING PROTEIN"/>
    <property type="match status" value="1"/>
</dbReference>
<organism evidence="1 2">
    <name type="scientific">Didymella glomerata</name>
    <dbReference type="NCBI Taxonomy" id="749621"/>
    <lineage>
        <taxon>Eukaryota</taxon>
        <taxon>Fungi</taxon>
        <taxon>Dikarya</taxon>
        <taxon>Ascomycota</taxon>
        <taxon>Pezizomycotina</taxon>
        <taxon>Dothideomycetes</taxon>
        <taxon>Pleosporomycetidae</taxon>
        <taxon>Pleosporales</taxon>
        <taxon>Pleosporineae</taxon>
        <taxon>Didymellaceae</taxon>
        <taxon>Didymella</taxon>
    </lineage>
</organism>
<dbReference type="OrthoDB" id="5372935at2759"/>
<dbReference type="EMBL" id="JAPEUV010000032">
    <property type="protein sequence ID" value="KAJ4338158.1"/>
    <property type="molecule type" value="Genomic_DNA"/>
</dbReference>
<accession>A0A9W9C248</accession>
<reference evidence="1" key="1">
    <citation type="submission" date="2022-10" db="EMBL/GenBank/DDBJ databases">
        <title>Tapping the CABI collections for fungal endophytes: first genome assemblies for Collariella, Neodidymelliopsis, Ascochyta clinopodiicola, Didymella pomorum, Didymosphaeria variabile, Neocosmospora piperis and Neocucurbitaria cava.</title>
        <authorList>
            <person name="Hill R."/>
        </authorList>
    </citation>
    <scope>NUCLEOTIDE SEQUENCE</scope>
    <source>
        <strain evidence="1">IMI 360193</strain>
    </source>
</reference>
<dbReference type="Proteomes" id="UP001140562">
    <property type="component" value="Unassembled WGS sequence"/>
</dbReference>
<dbReference type="AlphaFoldDB" id="A0A9W9C248"/>
<dbReference type="PANTHER" id="PTHR42085">
    <property type="entry name" value="F-BOX DOMAIN-CONTAINING PROTEIN"/>
    <property type="match status" value="1"/>
</dbReference>
<keyword evidence="2" id="KW-1185">Reference proteome</keyword>
<proteinExistence type="predicted"/>
<name>A0A9W9C248_9PLEO</name>
<gene>
    <name evidence="1" type="ORF">N0V87_004134</name>
</gene>
<dbReference type="InterPro" id="IPR038883">
    <property type="entry name" value="AN11006-like"/>
</dbReference>
<sequence>MVVTIDDFRGTAIAKPGPRYCEELVDDGSKFTVANAGDLKLRLQALHSLLLHTPVEHHSTLRFDDVLKAASSRTYVDGSEHAYFAVKSLSWPSKIPEVFIEAYREVLQSRPFTNRYIYKPVLGGSWHQDMSVSARSAATFSAIRPVLPELDSLFGTELTNLYQRAEYQVQPFAFMQLPVELRFEVYDYLSPAHTLLRVFAKDEHDSEPRSPVRLDIMRVSKALYKETADRLFNGSTLYIEAYPDLKRSVWIQAYFTRTTTIEYVARVMRMSRAAKSRVAQLELRIFPEDAASPINSFHAEQLDTSSLRRICTELPNLETILISFEKIPNRLCLLDGRARWPNQASFYSGQRFTLAWIHAQLPSEGPKVVWDMTHFRHSIDDPALLRKEILSQPLMKESIQRDGALDLAWSANATQEDSQRWSEIRGVVSEAVAPRRSNIFSLG</sequence>
<comment type="caution">
    <text evidence="1">The sequence shown here is derived from an EMBL/GenBank/DDBJ whole genome shotgun (WGS) entry which is preliminary data.</text>
</comment>
<evidence type="ECO:0000313" key="1">
    <source>
        <dbReference type="EMBL" id="KAJ4338158.1"/>
    </source>
</evidence>
<evidence type="ECO:0000313" key="2">
    <source>
        <dbReference type="Proteomes" id="UP001140562"/>
    </source>
</evidence>